<feature type="transmembrane region" description="Helical" evidence="1">
    <location>
        <begin position="20"/>
        <end position="40"/>
    </location>
</feature>
<dbReference type="Proteomes" id="UP000031977">
    <property type="component" value="Unassembled WGS sequence"/>
</dbReference>
<comment type="caution">
    <text evidence="2">The sequence shown here is derived from an EMBL/GenBank/DDBJ whole genome shotgun (WGS) entry which is preliminary data.</text>
</comment>
<dbReference type="RefSeq" id="WP_041155343.1">
    <property type="nucleotide sequence ID" value="NZ_CBCRVP010000023.1"/>
</dbReference>
<proteinExistence type="predicted"/>
<dbReference type="PIRSF" id="PIRSF004525">
    <property type="entry name" value="Pilin_peptidase-dep_B_prd"/>
    <property type="match status" value="1"/>
</dbReference>
<evidence type="ECO:0000313" key="3">
    <source>
        <dbReference type="Proteomes" id="UP000031977"/>
    </source>
</evidence>
<sequence length="200" mass="21656">MITQSANYRYQRGSSLIEFMIASLIGLILLGVIGSVFISLQKTARQKNLELHLLQGLNVTLMVMKDDIQRAGYDGGNGHSLKLSGATDTVTISGAAIGFVYFKEGDGYQNIKYQQDGNKLEFCSNPVVSQAQIKTFGGINSCSPLFDENIIQVTQFSVSSSALTNGSKSTSVTDVSLRLQTVDGALNTVAAFSIKQRNWQ</sequence>
<dbReference type="InterPro" id="IPR012902">
    <property type="entry name" value="N_methyl_site"/>
</dbReference>
<keyword evidence="1" id="KW-1133">Transmembrane helix</keyword>
<gene>
    <name evidence="2" type="ORF">SU60_09685</name>
</gene>
<organism evidence="2 3">
    <name type="scientific">Vibrio mytili</name>
    <dbReference type="NCBI Taxonomy" id="50718"/>
    <lineage>
        <taxon>Bacteria</taxon>
        <taxon>Pseudomonadati</taxon>
        <taxon>Pseudomonadota</taxon>
        <taxon>Gammaproteobacteria</taxon>
        <taxon>Vibrionales</taxon>
        <taxon>Vibrionaceae</taxon>
        <taxon>Vibrio</taxon>
    </lineage>
</organism>
<name>A0A0C3E9G0_9VIBR</name>
<dbReference type="EMBL" id="JXOK01000036">
    <property type="protein sequence ID" value="KIN11028.1"/>
    <property type="molecule type" value="Genomic_DNA"/>
</dbReference>
<dbReference type="AlphaFoldDB" id="A0A0C3E9G0"/>
<dbReference type="STRING" id="50718.SU60_09685"/>
<protein>
    <submittedName>
        <fullName evidence="2">Pilus assembly protein PilW</fullName>
    </submittedName>
</protein>
<keyword evidence="3" id="KW-1185">Reference proteome</keyword>
<dbReference type="InterPro" id="IPR016419">
    <property type="entry name" value="Prepilin_Pept-dep_B_prd"/>
</dbReference>
<dbReference type="OrthoDB" id="5865913at2"/>
<accession>A0A0C3E9G0</accession>
<keyword evidence="1" id="KW-0472">Membrane</keyword>
<reference evidence="2 3" key="1">
    <citation type="submission" date="2015-01" db="EMBL/GenBank/DDBJ databases">
        <title>Draft genome of Vibrio mytili type strain CAIM 528.</title>
        <authorList>
            <person name="Gonzalez-Castillo A."/>
            <person name="Gomez-Gil B."/>
            <person name="Enciso-Ibarra J."/>
        </authorList>
    </citation>
    <scope>NUCLEOTIDE SEQUENCE [LARGE SCALE GENOMIC DNA]</scope>
    <source>
        <strain evidence="2 3">CAIM 528</strain>
    </source>
</reference>
<evidence type="ECO:0000256" key="1">
    <source>
        <dbReference type="SAM" id="Phobius"/>
    </source>
</evidence>
<evidence type="ECO:0000313" key="2">
    <source>
        <dbReference type="EMBL" id="KIN11028.1"/>
    </source>
</evidence>
<dbReference type="Pfam" id="PF07963">
    <property type="entry name" value="N_methyl"/>
    <property type="match status" value="1"/>
</dbReference>
<keyword evidence="1" id="KW-0812">Transmembrane</keyword>